<accession>A0ABU9UD95</accession>
<organism evidence="3 4">
    <name type="scientific">Rarispira pelagica</name>
    <dbReference type="NCBI Taxonomy" id="3141764"/>
    <lineage>
        <taxon>Bacteria</taxon>
        <taxon>Pseudomonadati</taxon>
        <taxon>Spirochaetota</taxon>
        <taxon>Spirochaetia</taxon>
        <taxon>Winmispirales</taxon>
        <taxon>Winmispiraceae</taxon>
        <taxon>Rarispira</taxon>
    </lineage>
</organism>
<evidence type="ECO:0000313" key="3">
    <source>
        <dbReference type="EMBL" id="MEM5948642.1"/>
    </source>
</evidence>
<keyword evidence="4" id="KW-1185">Reference proteome</keyword>
<feature type="region of interest" description="Disordered" evidence="1">
    <location>
        <begin position="152"/>
        <end position="210"/>
    </location>
</feature>
<sequence>MRIKEALYVGGIASGFSLVLGLFSGNPFLTVLIKAIVGGGGIAAIFVVAFFLMEKFLPEIVSDVSSDNEVSGAEDESLASSVNIVVDDSVEEVKPTYDLNIEASQSNNDMSDFEDDVSKMEDVPALQENLDGEDVSVSDELQTIAAVRDVQDSVVDSDTSSLPDVDSLEDDFFSDNDSDDDNVEMESDTVVSYSAASPNKSSDSDDPELMAKAIRTLLKKEEEGT</sequence>
<dbReference type="EMBL" id="JBCHKQ010000004">
    <property type="protein sequence ID" value="MEM5948642.1"/>
    <property type="molecule type" value="Genomic_DNA"/>
</dbReference>
<evidence type="ECO:0000256" key="2">
    <source>
        <dbReference type="SAM" id="Phobius"/>
    </source>
</evidence>
<gene>
    <name evidence="3" type="ORF">WKV44_08810</name>
</gene>
<name>A0ABU9UD95_9SPIR</name>
<feature type="compositionally biased region" description="Polar residues" evidence="1">
    <location>
        <begin position="189"/>
        <end position="201"/>
    </location>
</feature>
<proteinExistence type="predicted"/>
<feature type="compositionally biased region" description="Acidic residues" evidence="1">
    <location>
        <begin position="166"/>
        <end position="187"/>
    </location>
</feature>
<feature type="transmembrane region" description="Helical" evidence="2">
    <location>
        <begin position="7"/>
        <end position="25"/>
    </location>
</feature>
<evidence type="ECO:0000313" key="4">
    <source>
        <dbReference type="Proteomes" id="UP001466331"/>
    </source>
</evidence>
<keyword evidence="2" id="KW-0472">Membrane</keyword>
<keyword evidence="2" id="KW-1133">Transmembrane helix</keyword>
<comment type="caution">
    <text evidence="3">The sequence shown here is derived from an EMBL/GenBank/DDBJ whole genome shotgun (WGS) entry which is preliminary data.</text>
</comment>
<feature type="transmembrane region" description="Helical" evidence="2">
    <location>
        <begin position="31"/>
        <end position="52"/>
    </location>
</feature>
<feature type="compositionally biased region" description="Low complexity" evidence="1">
    <location>
        <begin position="152"/>
        <end position="165"/>
    </location>
</feature>
<dbReference type="RefSeq" id="WP_420070092.1">
    <property type="nucleotide sequence ID" value="NZ_JBCHKQ010000004.1"/>
</dbReference>
<protein>
    <submittedName>
        <fullName evidence="3">Uncharacterized protein</fullName>
    </submittedName>
</protein>
<dbReference type="Proteomes" id="UP001466331">
    <property type="component" value="Unassembled WGS sequence"/>
</dbReference>
<reference evidence="3 4" key="1">
    <citation type="submission" date="2024-03" db="EMBL/GenBank/DDBJ databases">
        <title>Ignisphaera cupida sp. nov., a hyperthermophilic hydrolytic archaeon from a hot spring of Kamchatka, and proposal of Ignisphaeraceae fam. nov.</title>
        <authorList>
            <person name="Podosokorskaya O.A."/>
            <person name="Elcheninov A.G."/>
            <person name="Maltseva A.I."/>
            <person name="Zayulina K.S."/>
            <person name="Novikov A."/>
            <person name="Merkel A.Y."/>
        </authorList>
    </citation>
    <scope>NUCLEOTIDE SEQUENCE [LARGE SCALE GENOMIC DNA]</scope>
    <source>
        <strain evidence="3 4">38H-sp</strain>
    </source>
</reference>
<evidence type="ECO:0000256" key="1">
    <source>
        <dbReference type="SAM" id="MobiDB-lite"/>
    </source>
</evidence>
<keyword evidence="2" id="KW-0812">Transmembrane</keyword>